<dbReference type="AlphaFoldDB" id="A0A9D1FL51"/>
<feature type="transmembrane region" description="Helical" evidence="3">
    <location>
        <begin position="205"/>
        <end position="225"/>
    </location>
</feature>
<feature type="transmembrane region" description="Helical" evidence="3">
    <location>
        <begin position="115"/>
        <end position="135"/>
    </location>
</feature>
<sequence length="226" mass="23840">MEQQITVQRKKLIFIVSIGLMAALVFLGNYLQIKIPVALGDVTRIHLGNSMCLLAGLLFGPMTGGLASGIGAGLFDLLDPMYIMSAPYTFLSKFAMGFLAGYLARQAFPEGKTRLPRLIGAAVCGQLAYIVLYLFKSYVSLRLVGNAPAVALAAVLPKLLTSSVNAAAAVVIAVPLTLALRKALKQTGFSALLAKPAENRKISPAALTIGIAVAVVALFLFLYLAL</sequence>
<name>A0A9D1FL51_9FIRM</name>
<dbReference type="PANTHER" id="PTHR37815:SF3">
    <property type="entry name" value="UPF0397 PROTEIN SPR0429"/>
    <property type="match status" value="1"/>
</dbReference>
<evidence type="ECO:0000256" key="3">
    <source>
        <dbReference type="SAM" id="Phobius"/>
    </source>
</evidence>
<dbReference type="Gene3D" id="1.10.1760.20">
    <property type="match status" value="1"/>
</dbReference>
<keyword evidence="2 3" id="KW-1133">Transmembrane helix</keyword>
<dbReference type="Pfam" id="PF07155">
    <property type="entry name" value="ECF-ribofla_trS"/>
    <property type="match status" value="1"/>
</dbReference>
<comment type="caution">
    <text evidence="4">The sequence shown here is derived from an EMBL/GenBank/DDBJ whole genome shotgun (WGS) entry which is preliminary data.</text>
</comment>
<dbReference type="GO" id="GO:0016020">
    <property type="term" value="C:membrane"/>
    <property type="evidence" value="ECO:0007669"/>
    <property type="project" value="InterPro"/>
</dbReference>
<organism evidence="4 5">
    <name type="scientific">Candidatus Merdivicinus excrementipullorum</name>
    <dbReference type="NCBI Taxonomy" id="2840867"/>
    <lineage>
        <taxon>Bacteria</taxon>
        <taxon>Bacillati</taxon>
        <taxon>Bacillota</taxon>
        <taxon>Clostridia</taxon>
        <taxon>Eubacteriales</taxon>
        <taxon>Oscillospiraceae</taxon>
        <taxon>Oscillospiraceae incertae sedis</taxon>
        <taxon>Candidatus Merdivicinus</taxon>
    </lineage>
</organism>
<dbReference type="Proteomes" id="UP000824002">
    <property type="component" value="Unassembled WGS sequence"/>
</dbReference>
<gene>
    <name evidence="4" type="ORF">IAB51_02960</name>
</gene>
<keyword evidence="1 3" id="KW-0812">Transmembrane</keyword>
<keyword evidence="3" id="KW-0472">Membrane</keyword>
<evidence type="ECO:0000256" key="2">
    <source>
        <dbReference type="ARBA" id="ARBA00022989"/>
    </source>
</evidence>
<proteinExistence type="predicted"/>
<protein>
    <submittedName>
        <fullName evidence="4">ECF transporter S component</fullName>
    </submittedName>
</protein>
<evidence type="ECO:0000313" key="5">
    <source>
        <dbReference type="Proteomes" id="UP000824002"/>
    </source>
</evidence>
<dbReference type="EMBL" id="DVJP01000024">
    <property type="protein sequence ID" value="HIS75748.1"/>
    <property type="molecule type" value="Genomic_DNA"/>
</dbReference>
<reference evidence="4" key="2">
    <citation type="journal article" date="2021" name="PeerJ">
        <title>Extensive microbial diversity within the chicken gut microbiome revealed by metagenomics and culture.</title>
        <authorList>
            <person name="Gilroy R."/>
            <person name="Ravi A."/>
            <person name="Getino M."/>
            <person name="Pursley I."/>
            <person name="Horton D.L."/>
            <person name="Alikhan N.F."/>
            <person name="Baker D."/>
            <person name="Gharbi K."/>
            <person name="Hall N."/>
            <person name="Watson M."/>
            <person name="Adriaenssens E.M."/>
            <person name="Foster-Nyarko E."/>
            <person name="Jarju S."/>
            <person name="Secka A."/>
            <person name="Antonio M."/>
            <person name="Oren A."/>
            <person name="Chaudhuri R.R."/>
            <person name="La Ragione R."/>
            <person name="Hildebrand F."/>
            <person name="Pallen M.J."/>
        </authorList>
    </citation>
    <scope>NUCLEOTIDE SEQUENCE</scope>
    <source>
        <strain evidence="4">CHK199-13235</strain>
    </source>
</reference>
<evidence type="ECO:0000256" key="1">
    <source>
        <dbReference type="ARBA" id="ARBA00022692"/>
    </source>
</evidence>
<reference evidence="4" key="1">
    <citation type="submission" date="2020-10" db="EMBL/GenBank/DDBJ databases">
        <authorList>
            <person name="Gilroy R."/>
        </authorList>
    </citation>
    <scope>NUCLEOTIDE SEQUENCE</scope>
    <source>
        <strain evidence="4">CHK199-13235</strain>
    </source>
</reference>
<feature type="transmembrane region" description="Helical" evidence="3">
    <location>
        <begin position="81"/>
        <end position="103"/>
    </location>
</feature>
<accession>A0A9D1FL51</accession>
<evidence type="ECO:0000313" key="4">
    <source>
        <dbReference type="EMBL" id="HIS75748.1"/>
    </source>
</evidence>
<feature type="transmembrane region" description="Helical" evidence="3">
    <location>
        <begin position="12"/>
        <end position="31"/>
    </location>
</feature>
<dbReference type="InterPro" id="IPR009825">
    <property type="entry name" value="ECF_substrate-spec-like"/>
</dbReference>
<feature type="transmembrane region" description="Helical" evidence="3">
    <location>
        <begin position="52"/>
        <end position="75"/>
    </location>
</feature>
<dbReference type="PANTHER" id="PTHR37815">
    <property type="entry name" value="UPF0397 PROTEIN BC_2624-RELATED"/>
    <property type="match status" value="1"/>
</dbReference>